<dbReference type="OrthoDB" id="6903098at2"/>
<dbReference type="RefSeq" id="WP_024014895.1">
    <property type="nucleotide sequence ID" value="NZ_JQGJ02000013.1"/>
</dbReference>
<reference evidence="3" key="1">
    <citation type="submission" date="2015-03" db="EMBL/GenBank/DDBJ databases">
        <title>Pseudomonas frederiksbergensis hydrocarbon degrader.</title>
        <authorList>
            <person name="Brown L.M."/>
            <person name="Ruiz O.N."/>
            <person name="Mueller S."/>
            <person name="Gunasekera T.S."/>
        </authorList>
    </citation>
    <scope>NUCLEOTIDE SEQUENCE [LARGE SCALE GENOMIC DNA]</scope>
    <source>
        <strain evidence="3">SI8</strain>
    </source>
</reference>
<protein>
    <recommendedName>
        <fullName evidence="4">DUF2790 domain-containing protein</fullName>
    </recommendedName>
</protein>
<accession>A0A0B1Z0K2</accession>
<name>A0A0B1Z0K2_9PSED</name>
<keyword evidence="1" id="KW-0732">Signal</keyword>
<dbReference type="InterPro" id="IPR021245">
    <property type="entry name" value="DUF2790"/>
</dbReference>
<dbReference type="NCBIfam" id="NF041599">
    <property type="entry name" value="reg_PtrA_PA2808"/>
    <property type="match status" value="1"/>
</dbReference>
<organism evidence="2 3">
    <name type="scientific">Pseudomonas frederiksbergensis</name>
    <dbReference type="NCBI Taxonomy" id="104087"/>
    <lineage>
        <taxon>Bacteria</taxon>
        <taxon>Pseudomonadati</taxon>
        <taxon>Pseudomonadota</taxon>
        <taxon>Gammaproteobacteria</taxon>
        <taxon>Pseudomonadales</taxon>
        <taxon>Pseudomonadaceae</taxon>
        <taxon>Pseudomonas</taxon>
    </lineage>
</organism>
<sequence>MKSINILALFGVLAVSSSVFAEGGGDKAFEKMMAANTKAMEKYAVSQGKSAPVPKRYEYGMKVDVVKVISVVRPAKICAVVPAAMTYEDSVGQLNTITYTVAGDCRRRGG</sequence>
<proteinExistence type="predicted"/>
<feature type="chain" id="PRO_5002065188" description="DUF2790 domain-containing protein" evidence="1">
    <location>
        <begin position="22"/>
        <end position="110"/>
    </location>
</feature>
<dbReference type="EMBL" id="JQGJ01000015">
    <property type="protein sequence ID" value="KHK62786.1"/>
    <property type="molecule type" value="Genomic_DNA"/>
</dbReference>
<comment type="caution">
    <text evidence="2">The sequence shown here is derived from an EMBL/GenBank/DDBJ whole genome shotgun (WGS) entry which is preliminary data.</text>
</comment>
<evidence type="ECO:0000313" key="2">
    <source>
        <dbReference type="EMBL" id="KHK62786.1"/>
    </source>
</evidence>
<feature type="signal peptide" evidence="1">
    <location>
        <begin position="1"/>
        <end position="21"/>
    </location>
</feature>
<dbReference type="Gene3D" id="2.30.140.50">
    <property type="entry name" value="Protein of unknown function DUF2790"/>
    <property type="match status" value="1"/>
</dbReference>
<gene>
    <name evidence="2" type="ORF">JZ00_21285</name>
</gene>
<dbReference type="Proteomes" id="UP000030949">
    <property type="component" value="Unassembled WGS sequence"/>
</dbReference>
<evidence type="ECO:0000256" key="1">
    <source>
        <dbReference type="SAM" id="SignalP"/>
    </source>
</evidence>
<evidence type="ECO:0008006" key="4">
    <source>
        <dbReference type="Google" id="ProtNLM"/>
    </source>
</evidence>
<dbReference type="AlphaFoldDB" id="A0A0B1Z0K2"/>
<dbReference type="Pfam" id="PF10976">
    <property type="entry name" value="DUF2790"/>
    <property type="match status" value="1"/>
</dbReference>
<evidence type="ECO:0000313" key="3">
    <source>
        <dbReference type="Proteomes" id="UP000030949"/>
    </source>
</evidence>